<dbReference type="Gene3D" id="2.60.40.10">
    <property type="entry name" value="Immunoglobulins"/>
    <property type="match status" value="1"/>
</dbReference>
<name>A0A2G8JCG1_STIJA</name>
<evidence type="ECO:0000313" key="2">
    <source>
        <dbReference type="EMBL" id="PIK33435.1"/>
    </source>
</evidence>
<keyword evidence="1" id="KW-0732">Signal</keyword>
<organism evidence="2 3">
    <name type="scientific">Stichopus japonicus</name>
    <name type="common">Sea cucumber</name>
    <dbReference type="NCBI Taxonomy" id="307972"/>
    <lineage>
        <taxon>Eukaryota</taxon>
        <taxon>Metazoa</taxon>
        <taxon>Echinodermata</taxon>
        <taxon>Eleutherozoa</taxon>
        <taxon>Echinozoa</taxon>
        <taxon>Holothuroidea</taxon>
        <taxon>Aspidochirotacea</taxon>
        <taxon>Aspidochirotida</taxon>
        <taxon>Stichopodidae</taxon>
        <taxon>Apostichopus</taxon>
    </lineage>
</organism>
<evidence type="ECO:0000256" key="1">
    <source>
        <dbReference type="SAM" id="SignalP"/>
    </source>
</evidence>
<feature type="non-terminal residue" evidence="2">
    <location>
        <position position="218"/>
    </location>
</feature>
<feature type="signal peptide" evidence="1">
    <location>
        <begin position="1"/>
        <end position="31"/>
    </location>
</feature>
<reference evidence="2 3" key="1">
    <citation type="journal article" date="2017" name="PLoS Biol.">
        <title>The sea cucumber genome provides insights into morphological evolution and visceral regeneration.</title>
        <authorList>
            <person name="Zhang X."/>
            <person name="Sun L."/>
            <person name="Yuan J."/>
            <person name="Sun Y."/>
            <person name="Gao Y."/>
            <person name="Zhang L."/>
            <person name="Li S."/>
            <person name="Dai H."/>
            <person name="Hamel J.F."/>
            <person name="Liu C."/>
            <person name="Yu Y."/>
            <person name="Liu S."/>
            <person name="Lin W."/>
            <person name="Guo K."/>
            <person name="Jin S."/>
            <person name="Xu P."/>
            <person name="Storey K.B."/>
            <person name="Huan P."/>
            <person name="Zhang T."/>
            <person name="Zhou Y."/>
            <person name="Zhang J."/>
            <person name="Lin C."/>
            <person name="Li X."/>
            <person name="Xing L."/>
            <person name="Huo D."/>
            <person name="Sun M."/>
            <person name="Wang L."/>
            <person name="Mercier A."/>
            <person name="Li F."/>
            <person name="Yang H."/>
            <person name="Xiang J."/>
        </authorList>
    </citation>
    <scope>NUCLEOTIDE SEQUENCE [LARGE SCALE GENOMIC DNA]</scope>
    <source>
        <strain evidence="2">Shaxun</strain>
        <tissue evidence="2">Muscle</tissue>
    </source>
</reference>
<evidence type="ECO:0000313" key="3">
    <source>
        <dbReference type="Proteomes" id="UP000230750"/>
    </source>
</evidence>
<proteinExistence type="predicted"/>
<sequence length="218" mass="24471">MGLSTVRSIYMVATRMSFLLFGLAIWSGVSSANVCTAGINETAPIVEHVEYQIGDIANLGCDVPENLHKSQIMCKSDHNPNIDNFGDKYDRQFRSKKGIYVLTVNNLTTDDFTTYECGYSVNNSYEQVCCFNLQLVELMNGSDVSETIESSFTSTDETETFLDEDYITKESNSDKQIFWCALKKRSTFQDVCGTKSITVFKTVITMNQECKPHVNITA</sequence>
<dbReference type="Proteomes" id="UP000230750">
    <property type="component" value="Unassembled WGS sequence"/>
</dbReference>
<accession>A0A2G8JCG1</accession>
<dbReference type="AlphaFoldDB" id="A0A2G8JCG1"/>
<feature type="chain" id="PRO_5013708201" description="Immunoglobulin subtype domain-containing protein" evidence="1">
    <location>
        <begin position="32"/>
        <end position="218"/>
    </location>
</feature>
<evidence type="ECO:0008006" key="4">
    <source>
        <dbReference type="Google" id="ProtNLM"/>
    </source>
</evidence>
<dbReference type="InterPro" id="IPR013783">
    <property type="entry name" value="Ig-like_fold"/>
</dbReference>
<dbReference type="EMBL" id="MRZV01002563">
    <property type="protein sequence ID" value="PIK33435.1"/>
    <property type="molecule type" value="Genomic_DNA"/>
</dbReference>
<protein>
    <recommendedName>
        <fullName evidence="4">Immunoglobulin subtype domain-containing protein</fullName>
    </recommendedName>
</protein>
<gene>
    <name evidence="2" type="ORF">BSL78_29751</name>
</gene>
<comment type="caution">
    <text evidence="2">The sequence shown here is derived from an EMBL/GenBank/DDBJ whole genome shotgun (WGS) entry which is preliminary data.</text>
</comment>
<keyword evidence="3" id="KW-1185">Reference proteome</keyword>